<organism evidence="1 2">
    <name type="scientific">Dehalococcoides mccartyi</name>
    <dbReference type="NCBI Taxonomy" id="61435"/>
    <lineage>
        <taxon>Bacteria</taxon>
        <taxon>Bacillati</taxon>
        <taxon>Chloroflexota</taxon>
        <taxon>Dehalococcoidia</taxon>
        <taxon>Dehalococcoidales</taxon>
        <taxon>Dehalococcoidaceae</taxon>
        <taxon>Dehalococcoides</taxon>
    </lineage>
</organism>
<evidence type="ECO:0000313" key="2">
    <source>
        <dbReference type="Proteomes" id="UP001327986"/>
    </source>
</evidence>
<name>A0AB38Z8Y4_9CHLR</name>
<dbReference type="AlphaFoldDB" id="A0AB38Z8Y4"/>
<sequence length="378" mass="40856">MRNLITISKRLRSQQGQALVIALIFLAIGALTLPPLMMLMGSALVQGTTFENRTASLYAADAGVEQAIWYLDPANSPLIPGGLPMHTGESRTLPEITIDGRTVSVTLDYLAEDIYRIMSTSVSSTETISITAVVSDTYNNYTDIMNHVITSQGDYTIQGGQASVTPDTGDNAPIRFYEGAWPGANELSAFYYVNTTPSASATLNLANYPTGVPEILRQGTLDIVSTVKNATYTLEGDIYITGDTLIGMTGSNFTLDLNGHSIYVQSNTTDEKDALVVGNQCTLIGSGSIIAEGNIEFKPNQPEHPHPDDYIFVLSVNGKTYMQPTNVFQGTLAGATEVYLQNSSITYSSPFDEYGNYKIDFPGSGLSHFWGIITWSIS</sequence>
<evidence type="ECO:0000313" key="1">
    <source>
        <dbReference type="EMBL" id="WRO07025.1"/>
    </source>
</evidence>
<gene>
    <name evidence="1" type="ORF">VLL09_06455</name>
</gene>
<dbReference type="RefSeq" id="WP_324664547.1">
    <property type="nucleotide sequence ID" value="NZ_CP141531.1"/>
</dbReference>
<dbReference type="EMBL" id="CP141531">
    <property type="protein sequence ID" value="WRO07025.1"/>
    <property type="molecule type" value="Genomic_DNA"/>
</dbReference>
<protein>
    <submittedName>
        <fullName evidence="1">Pilus assembly PilX N-terminal domain-containing protein</fullName>
    </submittedName>
</protein>
<dbReference type="Proteomes" id="UP001327986">
    <property type="component" value="Chromosome"/>
</dbReference>
<proteinExistence type="predicted"/>
<accession>A0AB38Z8Y4</accession>
<reference evidence="1" key="1">
    <citation type="submission" date="2023-12" db="EMBL/GenBank/DDBJ databases">
        <title>Isolation of organohalide respiring bacteria Dehalococcoides mccartyi strain GPTCE1 in groundwater collected near a chemical plant in Suzhou, China.</title>
        <authorList>
            <person name="Liu G."/>
        </authorList>
    </citation>
    <scope>NUCLEOTIDE SEQUENCE</scope>
    <source>
        <strain evidence="1">GPTCE1</strain>
    </source>
</reference>